<protein>
    <recommendedName>
        <fullName evidence="1">UspA domain-containing protein</fullName>
    </recommendedName>
</protein>
<evidence type="ECO:0000259" key="1">
    <source>
        <dbReference type="Pfam" id="PF00582"/>
    </source>
</evidence>
<sequence length="192" mass="21042">MADVAESEGRKIVVAVDDGEESTYALQWCLRNIVSSSETSSCARDTLVLVYARPSPPLFSAMDGTDNGREHHLFGTEIDFVLDFQVPTKTGVLFSEEITASLDKYSRDLADSVMEKAQKICKNHSNVKVEVKVTIGDARDAICMTVDRIKADILVMGSHGYGFIKRAFIGSVSDYCSKNAKCPVIIVKRPAV</sequence>
<dbReference type="CDD" id="cd23659">
    <property type="entry name" value="USP_At3g01520-like"/>
    <property type="match status" value="1"/>
</dbReference>
<dbReference type="SUPFAM" id="SSF52402">
    <property type="entry name" value="Adenine nucleotide alpha hydrolases-like"/>
    <property type="match status" value="1"/>
</dbReference>
<accession>A0AAD5ZL20</accession>
<dbReference type="PANTHER" id="PTHR31964">
    <property type="entry name" value="ADENINE NUCLEOTIDE ALPHA HYDROLASES-LIKE SUPERFAMILY PROTEIN"/>
    <property type="match status" value="1"/>
</dbReference>
<dbReference type="AlphaFoldDB" id="A0AAD5ZL20"/>
<dbReference type="InterPro" id="IPR014729">
    <property type="entry name" value="Rossmann-like_a/b/a_fold"/>
</dbReference>
<gene>
    <name evidence="2" type="ORF">LUZ61_003476</name>
</gene>
<proteinExistence type="predicted"/>
<dbReference type="EMBL" id="JAMRDG010000001">
    <property type="protein sequence ID" value="KAJ3699771.1"/>
    <property type="molecule type" value="Genomic_DNA"/>
</dbReference>
<organism evidence="2 3">
    <name type="scientific">Rhynchospora tenuis</name>
    <dbReference type="NCBI Taxonomy" id="198213"/>
    <lineage>
        <taxon>Eukaryota</taxon>
        <taxon>Viridiplantae</taxon>
        <taxon>Streptophyta</taxon>
        <taxon>Embryophyta</taxon>
        <taxon>Tracheophyta</taxon>
        <taxon>Spermatophyta</taxon>
        <taxon>Magnoliopsida</taxon>
        <taxon>Liliopsida</taxon>
        <taxon>Poales</taxon>
        <taxon>Cyperaceae</taxon>
        <taxon>Cyperoideae</taxon>
        <taxon>Rhynchosporeae</taxon>
        <taxon>Rhynchospora</taxon>
    </lineage>
</organism>
<reference evidence="2 3" key="1">
    <citation type="journal article" date="2022" name="Cell">
        <title>Repeat-based holocentromeres influence genome architecture and karyotype evolution.</title>
        <authorList>
            <person name="Hofstatter P.G."/>
            <person name="Thangavel G."/>
            <person name="Lux T."/>
            <person name="Neumann P."/>
            <person name="Vondrak T."/>
            <person name="Novak P."/>
            <person name="Zhang M."/>
            <person name="Costa L."/>
            <person name="Castellani M."/>
            <person name="Scott A."/>
            <person name="Toegelov H."/>
            <person name="Fuchs J."/>
            <person name="Mata-Sucre Y."/>
            <person name="Dias Y."/>
            <person name="Vanzela A.L.L."/>
            <person name="Huettel B."/>
            <person name="Almeida C.C.S."/>
            <person name="Simkova H."/>
            <person name="Souza G."/>
            <person name="Pedrosa-Harand A."/>
            <person name="Macas J."/>
            <person name="Mayer K.F.X."/>
            <person name="Houben A."/>
            <person name="Marques A."/>
        </authorList>
    </citation>
    <scope>NUCLEOTIDE SEQUENCE [LARGE SCALE GENOMIC DNA]</scope>
    <source>
        <strain evidence="2">RhyTen1mFocal</strain>
    </source>
</reference>
<dbReference type="Proteomes" id="UP001210211">
    <property type="component" value="Unassembled WGS sequence"/>
</dbReference>
<evidence type="ECO:0000313" key="3">
    <source>
        <dbReference type="Proteomes" id="UP001210211"/>
    </source>
</evidence>
<feature type="domain" description="UspA" evidence="1">
    <location>
        <begin position="10"/>
        <end position="188"/>
    </location>
</feature>
<comment type="caution">
    <text evidence="2">The sequence shown here is derived from an EMBL/GenBank/DDBJ whole genome shotgun (WGS) entry which is preliminary data.</text>
</comment>
<dbReference type="Pfam" id="PF00582">
    <property type="entry name" value="Usp"/>
    <property type="match status" value="1"/>
</dbReference>
<evidence type="ECO:0000313" key="2">
    <source>
        <dbReference type="EMBL" id="KAJ3699771.1"/>
    </source>
</evidence>
<dbReference type="PRINTS" id="PR01438">
    <property type="entry name" value="UNVRSLSTRESS"/>
</dbReference>
<dbReference type="Gene3D" id="3.40.50.620">
    <property type="entry name" value="HUPs"/>
    <property type="match status" value="1"/>
</dbReference>
<dbReference type="InterPro" id="IPR006016">
    <property type="entry name" value="UspA"/>
</dbReference>
<dbReference type="InterPro" id="IPR006015">
    <property type="entry name" value="Universal_stress_UspA"/>
</dbReference>
<keyword evidence="3" id="KW-1185">Reference proteome</keyword>
<dbReference type="PANTHER" id="PTHR31964:SF126">
    <property type="entry name" value="ADENINE NUCLEOTIDE ALPHA HYDROLASES-LIKE SUPERFAMILY PROTEIN"/>
    <property type="match status" value="1"/>
</dbReference>
<name>A0AAD5ZL20_9POAL</name>